<keyword evidence="4" id="KW-1185">Reference proteome</keyword>
<dbReference type="Proteomes" id="UP000501753">
    <property type="component" value="Chromosome"/>
</dbReference>
<name>A0A3Q9L0N7_STRGD</name>
<evidence type="ECO:0000313" key="1">
    <source>
        <dbReference type="EMBL" id="AZS89997.1"/>
    </source>
</evidence>
<sequence length="93" mass="10380">MTLGPLQSAGACDPPKFAEPLRITPADLLRLRMESDLALGEMRAEVVRADYAWQRHLGRWYAEGREAVEAGEPEAVLLTRVLEGLRRQVLVPV</sequence>
<protein>
    <submittedName>
        <fullName evidence="1">Uncharacterized protein</fullName>
    </submittedName>
</protein>
<reference evidence="1 3" key="2">
    <citation type="submission" date="2018-12" db="EMBL/GenBank/DDBJ databases">
        <title>Streptomyces griseoviridis F1-27 complete genome.</title>
        <authorList>
            <person name="Mariita R.M."/>
            <person name="Sello J.K."/>
        </authorList>
    </citation>
    <scope>NUCLEOTIDE SEQUENCE [LARGE SCALE GENOMIC DNA]</scope>
    <source>
        <strain evidence="1 3">F1-27</strain>
    </source>
</reference>
<dbReference type="EMBL" id="CP034687">
    <property type="protein sequence ID" value="AZS89997.1"/>
    <property type="molecule type" value="Genomic_DNA"/>
</dbReference>
<evidence type="ECO:0000313" key="4">
    <source>
        <dbReference type="Proteomes" id="UP000501753"/>
    </source>
</evidence>
<dbReference type="OrthoDB" id="4225958at2"/>
<dbReference type="KEGG" id="sgd:ELQ87_22375"/>
<accession>A0A3Q9L0N7</accession>
<dbReference type="Proteomes" id="UP000271291">
    <property type="component" value="Chromosome"/>
</dbReference>
<organism evidence="1 3">
    <name type="scientific">Streptomyces griseoviridis</name>
    <dbReference type="NCBI Taxonomy" id="45398"/>
    <lineage>
        <taxon>Bacteria</taxon>
        <taxon>Bacillati</taxon>
        <taxon>Actinomycetota</taxon>
        <taxon>Actinomycetes</taxon>
        <taxon>Kitasatosporales</taxon>
        <taxon>Streptomycetaceae</taxon>
        <taxon>Streptomyces</taxon>
    </lineage>
</organism>
<evidence type="ECO:0000313" key="3">
    <source>
        <dbReference type="Proteomes" id="UP000271291"/>
    </source>
</evidence>
<dbReference type="EMBL" id="CP029078">
    <property type="protein sequence ID" value="QCN90613.1"/>
    <property type="molecule type" value="Genomic_DNA"/>
</dbReference>
<gene>
    <name evidence="2" type="ORF">DDJ31_16890</name>
    <name evidence="1" type="ORF">ELQ87_22375</name>
</gene>
<dbReference type="AlphaFoldDB" id="A0A3Q9L0N7"/>
<proteinExistence type="predicted"/>
<evidence type="ECO:0000313" key="2">
    <source>
        <dbReference type="EMBL" id="QCN90613.1"/>
    </source>
</evidence>
<reference evidence="2 4" key="1">
    <citation type="submission" date="2018-04" db="EMBL/GenBank/DDBJ databases">
        <title>Complete genome sequences of Streptomyces griseoviridis K61 and characterization of antagonistic properties of biological control agents.</title>
        <authorList>
            <person name="Mariita R.M."/>
            <person name="Sello J.K."/>
        </authorList>
    </citation>
    <scope>NUCLEOTIDE SEQUENCE [LARGE SCALE GENOMIC DNA]</scope>
    <source>
        <strain evidence="2 4">K61</strain>
    </source>
</reference>